<accession>A0ABS6KBU8</accession>
<evidence type="ECO:0000256" key="1">
    <source>
        <dbReference type="ARBA" id="ARBA00023015"/>
    </source>
</evidence>
<protein>
    <submittedName>
        <fullName evidence="5">GntR family transcriptional regulator</fullName>
    </submittedName>
</protein>
<evidence type="ECO:0000256" key="3">
    <source>
        <dbReference type="ARBA" id="ARBA00023163"/>
    </source>
</evidence>
<evidence type="ECO:0000256" key="2">
    <source>
        <dbReference type="ARBA" id="ARBA00023125"/>
    </source>
</evidence>
<dbReference type="Pfam" id="PF00392">
    <property type="entry name" value="GntR"/>
    <property type="match status" value="1"/>
</dbReference>
<organism evidence="5 6">
    <name type="scientific">Diplocloster modestus</name>
    <dbReference type="NCBI Taxonomy" id="2850322"/>
    <lineage>
        <taxon>Bacteria</taxon>
        <taxon>Bacillati</taxon>
        <taxon>Bacillota</taxon>
        <taxon>Clostridia</taxon>
        <taxon>Lachnospirales</taxon>
        <taxon>Lachnospiraceae</taxon>
        <taxon>Diplocloster</taxon>
    </lineage>
</organism>
<dbReference type="RefSeq" id="WP_158354267.1">
    <property type="nucleotide sequence ID" value="NZ_JAHQCX010000015.1"/>
</dbReference>
<dbReference type="InterPro" id="IPR036390">
    <property type="entry name" value="WH_DNA-bd_sf"/>
</dbReference>
<sequence>MEKDIGLCDLIFDYYESKILFGYCKYGERLPSIAQLSSISQLGENTVRGAFRRLREKGYIQSEERKASVVTYRGTSADFEKNKADYFVPRKDGIRDFFQAARLLFIPIWETALENTENPYRVVANRETAGKLFDDLPPVVQFCIDYVFPLKNELLTNLYWECTRYVHLFYSPTTKSRIPRQGTASRTIQLEDGAYSDVKNEIFEFISKARRKYHLEGVEQIPFKWNVYRQRPQLRYTLAAQMISEIFWGRYPVGSFLPSLTEMAEQYDISLTTARRTVELLNSLGVTRSYHGSGTKVLMDSAAADLPPSDVREDLRLHRESLHLMGLTIRGVMLFTLESVPAARREKLMQELFEIRAQKRGFLCFGVILNFICENCPSMIVRECYSRLKEFIIWGCIMVLPLLKSEEFLTMHDRGIGQLEHYLKNNNLAAFADGCQSLMEAHLKNDSMELQTFTDDWQSLMEEKASKGQR</sequence>
<keyword evidence="2" id="KW-0238">DNA-binding</keyword>
<dbReference type="PANTHER" id="PTHR38445:SF9">
    <property type="entry name" value="HTH-TYPE TRANSCRIPTIONAL REPRESSOR YTRA"/>
    <property type="match status" value="1"/>
</dbReference>
<keyword evidence="6" id="KW-1185">Reference proteome</keyword>
<keyword evidence="1" id="KW-0805">Transcription regulation</keyword>
<evidence type="ECO:0000259" key="4">
    <source>
        <dbReference type="PROSITE" id="PS50949"/>
    </source>
</evidence>
<evidence type="ECO:0000313" key="6">
    <source>
        <dbReference type="Proteomes" id="UP001314681"/>
    </source>
</evidence>
<dbReference type="Gene3D" id="1.10.10.10">
    <property type="entry name" value="Winged helix-like DNA-binding domain superfamily/Winged helix DNA-binding domain"/>
    <property type="match status" value="2"/>
</dbReference>
<dbReference type="SMART" id="SM00345">
    <property type="entry name" value="HTH_GNTR"/>
    <property type="match status" value="2"/>
</dbReference>
<dbReference type="CDD" id="cd07377">
    <property type="entry name" value="WHTH_GntR"/>
    <property type="match status" value="1"/>
</dbReference>
<evidence type="ECO:0000313" key="5">
    <source>
        <dbReference type="EMBL" id="MBU9727994.1"/>
    </source>
</evidence>
<comment type="caution">
    <text evidence="5">The sequence shown here is derived from an EMBL/GenBank/DDBJ whole genome shotgun (WGS) entry which is preliminary data.</text>
</comment>
<dbReference type="EMBL" id="JAHQCX010000015">
    <property type="protein sequence ID" value="MBU9727994.1"/>
    <property type="molecule type" value="Genomic_DNA"/>
</dbReference>
<name>A0ABS6KBU8_9FIRM</name>
<reference evidence="5 6" key="1">
    <citation type="submission" date="2021-06" db="EMBL/GenBank/DDBJ databases">
        <title>Description of novel taxa of the family Lachnospiraceae.</title>
        <authorList>
            <person name="Chaplin A.V."/>
            <person name="Sokolova S.R."/>
            <person name="Pikina A.P."/>
            <person name="Korzhanova M."/>
            <person name="Belova V."/>
            <person name="Korostin D."/>
            <person name="Efimov B.A."/>
        </authorList>
    </citation>
    <scope>NUCLEOTIDE SEQUENCE [LARGE SCALE GENOMIC DNA]</scope>
    <source>
        <strain evidence="5 6">ASD4241</strain>
    </source>
</reference>
<gene>
    <name evidence="5" type="ORF">KTH90_18455</name>
</gene>
<proteinExistence type="predicted"/>
<feature type="domain" description="HTH gntR-type" evidence="4">
    <location>
        <begin position="232"/>
        <end position="300"/>
    </location>
</feature>
<keyword evidence="3" id="KW-0804">Transcription</keyword>
<dbReference type="Proteomes" id="UP001314681">
    <property type="component" value="Unassembled WGS sequence"/>
</dbReference>
<feature type="domain" description="HTH gntR-type" evidence="4">
    <location>
        <begin position="5"/>
        <end position="73"/>
    </location>
</feature>
<dbReference type="InterPro" id="IPR036388">
    <property type="entry name" value="WH-like_DNA-bd_sf"/>
</dbReference>
<dbReference type="SUPFAM" id="SSF46785">
    <property type="entry name" value="Winged helix' DNA-binding domain"/>
    <property type="match status" value="2"/>
</dbReference>
<dbReference type="PANTHER" id="PTHR38445">
    <property type="entry name" value="HTH-TYPE TRANSCRIPTIONAL REPRESSOR YTRA"/>
    <property type="match status" value="1"/>
</dbReference>
<dbReference type="PROSITE" id="PS50949">
    <property type="entry name" value="HTH_GNTR"/>
    <property type="match status" value="2"/>
</dbReference>
<dbReference type="InterPro" id="IPR000524">
    <property type="entry name" value="Tscrpt_reg_HTH_GntR"/>
</dbReference>